<accession>R9PKY8</accession>
<proteinExistence type="predicted"/>
<reference evidence="3" key="1">
    <citation type="journal article" date="2013" name="Genome Announc.">
        <title>Draft genome sequence of the basidiomycetous yeast-like fungus Pseudozyma hubeiensis SY62, which produces an abundant amount of the biosurfactant mannosylerythritol lipids.</title>
        <authorList>
            <person name="Konishi M."/>
            <person name="Hatada Y."/>
            <person name="Horiuchi J."/>
        </authorList>
    </citation>
    <scope>NUCLEOTIDE SEQUENCE [LARGE SCALE GENOMIC DNA]</scope>
    <source>
        <strain evidence="3">SY62</strain>
    </source>
</reference>
<dbReference type="GeneID" id="24111626"/>
<dbReference type="HOGENOM" id="CLU_2185131_0_0_1"/>
<feature type="region of interest" description="Disordered" evidence="1">
    <location>
        <begin position="49"/>
        <end position="79"/>
    </location>
</feature>
<evidence type="ECO:0000256" key="1">
    <source>
        <dbReference type="SAM" id="MobiDB-lite"/>
    </source>
</evidence>
<sequence length="109" mass="11638">MESLRGRRAHEGASVSVSGQFHLARKSKRFEATLNVVTILTRALRPIQVPPEAPLGKGCPKGSTSPQIPPSKASERLSSFNGSHDCFDSVDVLLRSHSVVTGRDSDASA</sequence>
<gene>
    <name evidence="2" type="ORF">PHSY_006355</name>
</gene>
<keyword evidence="3" id="KW-1185">Reference proteome</keyword>
<dbReference type="AlphaFoldDB" id="R9PKY8"/>
<evidence type="ECO:0000313" key="2">
    <source>
        <dbReference type="EMBL" id="GAC98760.1"/>
    </source>
</evidence>
<dbReference type="Proteomes" id="UP000014071">
    <property type="component" value="Unassembled WGS sequence"/>
</dbReference>
<dbReference type="EMBL" id="DF238821">
    <property type="protein sequence ID" value="GAC98760.1"/>
    <property type="molecule type" value="Genomic_DNA"/>
</dbReference>
<protein>
    <submittedName>
        <fullName evidence="2">Diphthamide biosynthesis protein</fullName>
    </submittedName>
</protein>
<evidence type="ECO:0000313" key="3">
    <source>
        <dbReference type="Proteomes" id="UP000014071"/>
    </source>
</evidence>
<dbReference type="RefSeq" id="XP_012192347.1">
    <property type="nucleotide sequence ID" value="XM_012336957.1"/>
</dbReference>
<organism evidence="2 3">
    <name type="scientific">Pseudozyma hubeiensis (strain SY62)</name>
    <name type="common">Yeast</name>
    <dbReference type="NCBI Taxonomy" id="1305764"/>
    <lineage>
        <taxon>Eukaryota</taxon>
        <taxon>Fungi</taxon>
        <taxon>Dikarya</taxon>
        <taxon>Basidiomycota</taxon>
        <taxon>Ustilaginomycotina</taxon>
        <taxon>Ustilaginomycetes</taxon>
        <taxon>Ustilaginales</taxon>
        <taxon>Ustilaginaceae</taxon>
        <taxon>Pseudozyma</taxon>
    </lineage>
</organism>
<feature type="region of interest" description="Disordered" evidence="1">
    <location>
        <begin position="1"/>
        <end position="20"/>
    </location>
</feature>
<name>R9PKY8_PSEHS</name>